<dbReference type="AlphaFoldDB" id="A0AAV4RLS8"/>
<keyword evidence="3" id="KW-1185">Reference proteome</keyword>
<organism evidence="2 3">
    <name type="scientific">Caerostris darwini</name>
    <dbReference type="NCBI Taxonomy" id="1538125"/>
    <lineage>
        <taxon>Eukaryota</taxon>
        <taxon>Metazoa</taxon>
        <taxon>Ecdysozoa</taxon>
        <taxon>Arthropoda</taxon>
        <taxon>Chelicerata</taxon>
        <taxon>Arachnida</taxon>
        <taxon>Araneae</taxon>
        <taxon>Araneomorphae</taxon>
        <taxon>Entelegynae</taxon>
        <taxon>Araneoidea</taxon>
        <taxon>Araneidae</taxon>
        <taxon>Caerostris</taxon>
    </lineage>
</organism>
<reference evidence="2 3" key="1">
    <citation type="submission" date="2021-06" db="EMBL/GenBank/DDBJ databases">
        <title>Caerostris darwini draft genome.</title>
        <authorList>
            <person name="Kono N."/>
            <person name="Arakawa K."/>
        </authorList>
    </citation>
    <scope>NUCLEOTIDE SEQUENCE [LARGE SCALE GENOMIC DNA]</scope>
</reference>
<evidence type="ECO:0000313" key="3">
    <source>
        <dbReference type="Proteomes" id="UP001054837"/>
    </source>
</evidence>
<dbReference type="Proteomes" id="UP001054837">
    <property type="component" value="Unassembled WGS sequence"/>
</dbReference>
<evidence type="ECO:0000256" key="1">
    <source>
        <dbReference type="SAM" id="MobiDB-lite"/>
    </source>
</evidence>
<dbReference type="EMBL" id="BPLQ01006245">
    <property type="protein sequence ID" value="GIY21102.1"/>
    <property type="molecule type" value="Genomic_DNA"/>
</dbReference>
<evidence type="ECO:0000313" key="2">
    <source>
        <dbReference type="EMBL" id="GIY21102.1"/>
    </source>
</evidence>
<feature type="compositionally biased region" description="Gly residues" evidence="1">
    <location>
        <begin position="42"/>
        <end position="53"/>
    </location>
</feature>
<gene>
    <name evidence="2" type="ORF">CDAR_42411</name>
</gene>
<name>A0AAV4RLS8_9ARAC</name>
<accession>A0AAV4RLS8</accession>
<comment type="caution">
    <text evidence="2">The sequence shown here is derived from an EMBL/GenBank/DDBJ whole genome shotgun (WGS) entry which is preliminary data.</text>
</comment>
<proteinExistence type="predicted"/>
<protein>
    <submittedName>
        <fullName evidence="2">Uncharacterized protein</fullName>
    </submittedName>
</protein>
<sequence>MVTGGGTKRGESHTEIARVACAATEGRWGSARGGKREEFGSEMGGGVRKGGVLRGPRDVPKRTSLSVQFQMGKRRVFEEGAEFHTILTRRESSE</sequence>
<feature type="region of interest" description="Disordered" evidence="1">
    <location>
        <begin position="26"/>
        <end position="59"/>
    </location>
</feature>